<dbReference type="InterPro" id="IPR048126">
    <property type="entry name" value="Toxin_VasX"/>
</dbReference>
<feature type="transmembrane region" description="Helical" evidence="1">
    <location>
        <begin position="779"/>
        <end position="801"/>
    </location>
</feature>
<feature type="domain" description="Toxin VasX N-terminal region" evidence="2">
    <location>
        <begin position="13"/>
        <end position="165"/>
    </location>
</feature>
<feature type="transmembrane region" description="Helical" evidence="1">
    <location>
        <begin position="621"/>
        <end position="647"/>
    </location>
</feature>
<keyword evidence="1" id="KW-1133">Transmembrane helix</keyword>
<dbReference type="NCBIfam" id="NF041559">
    <property type="entry name" value="BTH_I2691_fam"/>
    <property type="match status" value="1"/>
</dbReference>
<dbReference type="RefSeq" id="WP_103447119.1">
    <property type="nucleotide sequence ID" value="NZ_MINH01000019.1"/>
</dbReference>
<proteinExistence type="predicted"/>
<evidence type="ECO:0000313" key="4">
    <source>
        <dbReference type="Proteomes" id="UP000237230"/>
    </source>
</evidence>
<reference evidence="3 4" key="1">
    <citation type="submission" date="2016-08" db="EMBL/GenBank/DDBJ databases">
        <authorList>
            <person name="Seilhamer J.J."/>
        </authorList>
    </citation>
    <scope>NUCLEOTIDE SEQUENCE [LARGE SCALE GENOMIC DNA]</scope>
    <source>
        <strain evidence="3 4">KH-21-114</strain>
    </source>
</reference>
<reference evidence="3 4" key="2">
    <citation type="submission" date="2018-03" db="EMBL/GenBank/DDBJ databases">
        <title>Draft genome of Pseudomonas putida strain KH-21-114.</title>
        <authorList>
            <person name="Yoshizawa S."/>
            <person name="Khan N.H."/>
            <person name="Nishimura M."/>
            <person name="Chiura H.X."/>
            <person name="Ogura Y."/>
            <person name="Hayashi T."/>
            <person name="Kogure K."/>
        </authorList>
    </citation>
    <scope>NUCLEOTIDE SEQUENCE [LARGE SCALE GENOMIC DNA]</scope>
    <source>
        <strain evidence="3 4">KH-21-114</strain>
    </source>
</reference>
<dbReference type="Pfam" id="PF20249">
    <property type="entry name" value="VasX_N"/>
    <property type="match status" value="1"/>
</dbReference>
<keyword evidence="1" id="KW-0472">Membrane</keyword>
<dbReference type="Proteomes" id="UP000237230">
    <property type="component" value="Unassembled WGS sequence"/>
</dbReference>
<dbReference type="OrthoDB" id="8664525at2"/>
<keyword evidence="1" id="KW-0812">Transmembrane</keyword>
<feature type="transmembrane region" description="Helical" evidence="1">
    <location>
        <begin position="748"/>
        <end position="773"/>
    </location>
</feature>
<accession>A0A2S3X4D7</accession>
<evidence type="ECO:0000256" key="1">
    <source>
        <dbReference type="SAM" id="Phobius"/>
    </source>
</evidence>
<feature type="transmembrane region" description="Helical" evidence="1">
    <location>
        <begin position="659"/>
        <end position="681"/>
    </location>
</feature>
<dbReference type="EMBL" id="MINH01000019">
    <property type="protein sequence ID" value="POG10343.1"/>
    <property type="molecule type" value="Genomic_DNA"/>
</dbReference>
<name>A0A2S3X4D7_PSEPU</name>
<dbReference type="AlphaFoldDB" id="A0A2S3X4D7"/>
<dbReference type="CDD" id="cd20706">
    <property type="entry name" value="MIX_II"/>
    <property type="match status" value="1"/>
</dbReference>
<comment type="caution">
    <text evidence="3">The sequence shown here is derived from an EMBL/GenBank/DDBJ whole genome shotgun (WGS) entry which is preliminary data.</text>
</comment>
<organism evidence="3 4">
    <name type="scientific">Pseudomonas putida</name>
    <name type="common">Arthrobacter siderocapsulatus</name>
    <dbReference type="NCBI Taxonomy" id="303"/>
    <lineage>
        <taxon>Bacteria</taxon>
        <taxon>Pseudomonadati</taxon>
        <taxon>Pseudomonadota</taxon>
        <taxon>Gammaproteobacteria</taxon>
        <taxon>Pseudomonadales</taxon>
        <taxon>Pseudomonadaceae</taxon>
        <taxon>Pseudomonas</taxon>
    </lineage>
</organism>
<evidence type="ECO:0000259" key="2">
    <source>
        <dbReference type="Pfam" id="PF20249"/>
    </source>
</evidence>
<evidence type="ECO:0000313" key="3">
    <source>
        <dbReference type="EMBL" id="POG10343.1"/>
    </source>
</evidence>
<gene>
    <name evidence="3" type="ORF">BGP84_11625</name>
</gene>
<protein>
    <recommendedName>
        <fullName evidence="2">Toxin VasX N-terminal region domain-containing protein</fullName>
    </recommendedName>
</protein>
<sequence>MNDATVSRAASPPACSARVPILPVRYAIVPRTGAAPPFRYSDSGFVLEQGFPPLQHCAYTLRALRPGYVYVFMKGTQGEKLVIHEYDGEGQYKELRYRCLEHYQRRDRYLSGRAMGWVWADTCETSAKEVWIAYSPHLWSNAMTARITGSLAMRKRHMRQLNMAELIAGNQAPSTQPHVLPVSALQTWVEDFKPDAQRMSLSWSSQPRTSALFAGSLHAVARHYPYTQPKIPAVVVLSDAEGLALDLSLSVSAYQHQLRDLMPAEQLPHTKPAQGTEQADVPLCYQLDAERLSPQSRDFHHRNLVATLLNKTLESMYPADNPSLGTAALRIRPDSRPKPPYEERFRVLTHPDYSEQGHRLGQRIDTAKYLKFLEERDELEYRISQMRELALQASNDHDAWLATAEAGHLDDPYSLAAALACYDRDDLSSARGLEMSLALLIHPMGQPVPGTEEQDLRFKRLERWLDQHDSPLYDALAPFNPFRDKADSIGTLLGGSDNVIEGLVGRFPAMANITDLTAQSVSTVVLKRMRGQTRWDASNSLRQQMQAAAREVNAEKALGLLAARYNITDKLILENPFSQEVEKYLKSGMAQVEEMKQLRITGSRKVLLEMTTTSSVKPTPFGLLTSAGGTVLNATMLWFNVFALKAAYNSLQKSDAPEYSLGFAASIFGVIGATAATLVGVRATQKALTLRYAPTTPGLAFGNGLTKFISSNLFARISGYPAIVLGFFSDLQKSRRQSTNGDLTASDLTFFGGSSVAIGSALVLEGSLAIAGATTVIPFAGWAAAAIVLLGTAAIVGGLYLHAMANERLHRPIELWASRSIFGNRLNDGEIRPGITLNFEKKLPHYSDIKEEIKNWYAAYYLPLLLSPKETEKLGLQGLESRWKGHAVLTPADWYMAVYSTGTKRSPTVEFTILLPAFILSQSAWSATLSSVTSKQDMTIFPTNPECYLTSSGLVLNFKNAIRTHTNATLTVIYHPAHGLDDEAHSTAQFTIENSQ</sequence>
<dbReference type="InterPro" id="IPR046864">
    <property type="entry name" value="VasX_N"/>
</dbReference>